<evidence type="ECO:0000313" key="3">
    <source>
        <dbReference type="EMBL" id="MBD2757179.1"/>
    </source>
</evidence>
<keyword evidence="4" id="KW-1185">Reference proteome</keyword>
<feature type="domain" description="DUF4062" evidence="1">
    <location>
        <begin position="6"/>
        <end position="89"/>
    </location>
</feature>
<evidence type="ECO:0000313" key="4">
    <source>
        <dbReference type="Proteomes" id="UP000653797"/>
    </source>
</evidence>
<dbReference type="InterPro" id="IPR046888">
    <property type="entry name" value="pYEATS"/>
</dbReference>
<dbReference type="AlphaFoldDB" id="A0A927GGS1"/>
<dbReference type="Proteomes" id="UP000653797">
    <property type="component" value="Unassembled WGS sequence"/>
</dbReference>
<organism evidence="3 4">
    <name type="scientific">Spirosoma validum</name>
    <dbReference type="NCBI Taxonomy" id="2771355"/>
    <lineage>
        <taxon>Bacteria</taxon>
        <taxon>Pseudomonadati</taxon>
        <taxon>Bacteroidota</taxon>
        <taxon>Cytophagia</taxon>
        <taxon>Cytophagales</taxon>
        <taxon>Cytophagaceae</taxon>
        <taxon>Spirosoma</taxon>
    </lineage>
</organism>
<sequence>MAIPYRVFLSSTFKDLADHRTTVQAAIRQLGITDVSMENFGARNEYPAQECIDIIKNKSEIFVGIYAFRYGFCPDGSAKSILEMEYEAASEANLPRFIYIIDDNQPWPPLHTDQGENAQKLRAFKDILLKRHICAWFTNQDQLATKVVADLGRYIATKDITYIDPYNLPSAGTSLAPDNVGDWGQKPSRLRGWFYSFSKYSRKKLREYAKAYLQTSVGQDPQKWNQLLDSTMEEKRKIFLTHSLQPSSVLGQRFDVFIYLIKHQSEDLSEVLFAEFFMGPYWQNHIFKSTAHNGFIGIKTAAYGTFLCICRVTFRDGSIIYLNRYIDFQ</sequence>
<dbReference type="Pfam" id="PF13271">
    <property type="entry name" value="DUF4062"/>
    <property type="match status" value="1"/>
</dbReference>
<evidence type="ECO:0000259" key="2">
    <source>
        <dbReference type="Pfam" id="PF20305"/>
    </source>
</evidence>
<protein>
    <submittedName>
        <fullName evidence="3">DUF4062 domain-containing protein</fullName>
    </submittedName>
</protein>
<reference evidence="3" key="1">
    <citation type="submission" date="2020-09" db="EMBL/GenBank/DDBJ databases">
        <authorList>
            <person name="Kim M.K."/>
        </authorList>
    </citation>
    <scope>NUCLEOTIDE SEQUENCE</scope>
    <source>
        <strain evidence="3">BT704</strain>
    </source>
</reference>
<proteinExistence type="predicted"/>
<comment type="caution">
    <text evidence="3">The sequence shown here is derived from an EMBL/GenBank/DDBJ whole genome shotgun (WGS) entry which is preliminary data.</text>
</comment>
<gene>
    <name evidence="3" type="ORF">IC230_30160</name>
</gene>
<name>A0A927GGS1_9BACT</name>
<feature type="domain" description="Prokaryotic YEATS" evidence="2">
    <location>
        <begin position="254"/>
        <end position="327"/>
    </location>
</feature>
<dbReference type="RefSeq" id="WP_191042803.1">
    <property type="nucleotide sequence ID" value="NZ_JACXAA010000018.1"/>
</dbReference>
<accession>A0A927GGS1</accession>
<dbReference type="Pfam" id="PF20305">
    <property type="entry name" value="pYEATS"/>
    <property type="match status" value="1"/>
</dbReference>
<dbReference type="InterPro" id="IPR025139">
    <property type="entry name" value="DUF4062"/>
</dbReference>
<evidence type="ECO:0000259" key="1">
    <source>
        <dbReference type="Pfam" id="PF13271"/>
    </source>
</evidence>
<dbReference type="EMBL" id="JACXAA010000018">
    <property type="protein sequence ID" value="MBD2757179.1"/>
    <property type="molecule type" value="Genomic_DNA"/>
</dbReference>